<dbReference type="AlphaFoldDB" id="A0A131YD42"/>
<evidence type="ECO:0000313" key="1">
    <source>
        <dbReference type="EMBL" id="JAP76837.1"/>
    </source>
</evidence>
<protein>
    <submittedName>
        <fullName evidence="1">Uncharacterized protein</fullName>
    </submittedName>
</protein>
<accession>A0A131YD42</accession>
<reference evidence="1" key="1">
    <citation type="journal article" date="2016" name="Ticks Tick Borne Dis.">
        <title>De novo assembly and annotation of the salivary gland transcriptome of Rhipicephalus appendiculatus male and female ticks during blood feeding.</title>
        <authorList>
            <person name="de Castro M.H."/>
            <person name="de Klerk D."/>
            <person name="Pienaar R."/>
            <person name="Latif A.A."/>
            <person name="Rees D.J."/>
            <person name="Mans B.J."/>
        </authorList>
    </citation>
    <scope>NUCLEOTIDE SEQUENCE</scope>
    <source>
        <tissue evidence="1">Salivary glands</tissue>
    </source>
</reference>
<sequence length="93" mass="10697">MLIFLLTEWRVLLACSTSHSRYSCHLHAATTMQYDTQEHCSRKLFQSNLSTRLAIGHLFMTLAQMLFTKSCNIQCHGYHQLWLTVCDGDDCGI</sequence>
<name>A0A131YD42_RHIAP</name>
<organism evidence="1">
    <name type="scientific">Rhipicephalus appendiculatus</name>
    <name type="common">Brown ear tick</name>
    <dbReference type="NCBI Taxonomy" id="34631"/>
    <lineage>
        <taxon>Eukaryota</taxon>
        <taxon>Metazoa</taxon>
        <taxon>Ecdysozoa</taxon>
        <taxon>Arthropoda</taxon>
        <taxon>Chelicerata</taxon>
        <taxon>Arachnida</taxon>
        <taxon>Acari</taxon>
        <taxon>Parasitiformes</taxon>
        <taxon>Ixodida</taxon>
        <taxon>Ixodoidea</taxon>
        <taxon>Ixodidae</taxon>
        <taxon>Rhipicephalinae</taxon>
        <taxon>Rhipicephalus</taxon>
        <taxon>Rhipicephalus</taxon>
    </lineage>
</organism>
<dbReference type="EMBL" id="GEDV01011720">
    <property type="protein sequence ID" value="JAP76837.1"/>
    <property type="molecule type" value="Transcribed_RNA"/>
</dbReference>
<proteinExistence type="predicted"/>